<evidence type="ECO:0000313" key="2">
    <source>
        <dbReference type="Proteomes" id="UP000657574"/>
    </source>
</evidence>
<dbReference type="AlphaFoldDB" id="A0A917P697"/>
<organism evidence="1 2">
    <name type="scientific">Streptomyces brasiliensis</name>
    <dbReference type="NCBI Taxonomy" id="1954"/>
    <lineage>
        <taxon>Bacteria</taxon>
        <taxon>Bacillati</taxon>
        <taxon>Actinomycetota</taxon>
        <taxon>Actinomycetes</taxon>
        <taxon>Kitasatosporales</taxon>
        <taxon>Streptomycetaceae</taxon>
        <taxon>Streptomyces</taxon>
    </lineage>
</organism>
<protein>
    <submittedName>
        <fullName evidence="1">Uncharacterized protein</fullName>
    </submittedName>
</protein>
<dbReference type="RefSeq" id="WP_229841532.1">
    <property type="nucleotide sequence ID" value="NZ_BMQA01000077.1"/>
</dbReference>
<keyword evidence="2" id="KW-1185">Reference proteome</keyword>
<sequence length="51" mass="6005">MKINIGSALNIAFTRAVRDAPAAQPDLTDPRPYLARGRRRWRRRYGFCSRW</sequence>
<name>A0A917P697_9ACTN</name>
<accession>A0A917P697</accession>
<reference evidence="1" key="1">
    <citation type="journal article" date="2014" name="Int. J. Syst. Evol. Microbiol.">
        <title>Complete genome sequence of Corynebacterium casei LMG S-19264T (=DSM 44701T), isolated from a smear-ripened cheese.</title>
        <authorList>
            <consortium name="US DOE Joint Genome Institute (JGI-PGF)"/>
            <person name="Walter F."/>
            <person name="Albersmeier A."/>
            <person name="Kalinowski J."/>
            <person name="Ruckert C."/>
        </authorList>
    </citation>
    <scope>NUCLEOTIDE SEQUENCE</scope>
    <source>
        <strain evidence="1">JCM 3086</strain>
    </source>
</reference>
<dbReference type="Proteomes" id="UP000657574">
    <property type="component" value="Unassembled WGS sequence"/>
</dbReference>
<dbReference type="SUPFAM" id="SSF51569">
    <property type="entry name" value="Aldolase"/>
    <property type="match status" value="1"/>
</dbReference>
<evidence type="ECO:0000313" key="1">
    <source>
        <dbReference type="EMBL" id="GGJ63791.1"/>
    </source>
</evidence>
<dbReference type="EMBL" id="BMQA01000077">
    <property type="protein sequence ID" value="GGJ63791.1"/>
    <property type="molecule type" value="Genomic_DNA"/>
</dbReference>
<gene>
    <name evidence="1" type="ORF">GCM10010121_088030</name>
</gene>
<reference evidence="1" key="2">
    <citation type="submission" date="2020-09" db="EMBL/GenBank/DDBJ databases">
        <authorList>
            <person name="Sun Q."/>
            <person name="Ohkuma M."/>
        </authorList>
    </citation>
    <scope>NUCLEOTIDE SEQUENCE</scope>
    <source>
        <strain evidence="1">JCM 3086</strain>
    </source>
</reference>
<comment type="caution">
    <text evidence="1">The sequence shown here is derived from an EMBL/GenBank/DDBJ whole genome shotgun (WGS) entry which is preliminary data.</text>
</comment>
<proteinExistence type="predicted"/>